<accession>W9H7J4</accession>
<organism evidence="1 2">
    <name type="scientific">Skermanella stibiiresistens SB22</name>
    <dbReference type="NCBI Taxonomy" id="1385369"/>
    <lineage>
        <taxon>Bacteria</taxon>
        <taxon>Pseudomonadati</taxon>
        <taxon>Pseudomonadota</taxon>
        <taxon>Alphaproteobacteria</taxon>
        <taxon>Rhodospirillales</taxon>
        <taxon>Azospirillaceae</taxon>
        <taxon>Skermanella</taxon>
    </lineage>
</organism>
<evidence type="ECO:0000313" key="1">
    <source>
        <dbReference type="EMBL" id="EWY40736.1"/>
    </source>
</evidence>
<gene>
    <name evidence="1" type="ORF">N825_32940</name>
</gene>
<name>W9H7J4_9PROT</name>
<evidence type="ECO:0000313" key="2">
    <source>
        <dbReference type="Proteomes" id="UP000019486"/>
    </source>
</evidence>
<dbReference type="Proteomes" id="UP000019486">
    <property type="component" value="Unassembled WGS sequence"/>
</dbReference>
<sequence>MPDIHKRAKIVHRAADTRINRIFTSDHLRSSAHWTSRLIGLVRVAFIILTQPEVAV</sequence>
<keyword evidence="2" id="KW-1185">Reference proteome</keyword>
<dbReference type="STRING" id="1385369.N825_32940"/>
<protein>
    <submittedName>
        <fullName evidence="1">Uncharacterized protein</fullName>
    </submittedName>
</protein>
<dbReference type="EMBL" id="AVFL01000006">
    <property type="protein sequence ID" value="EWY40736.1"/>
    <property type="molecule type" value="Genomic_DNA"/>
</dbReference>
<dbReference type="AlphaFoldDB" id="W9H7J4"/>
<proteinExistence type="predicted"/>
<reference evidence="1 2" key="1">
    <citation type="submission" date="2013-08" db="EMBL/GenBank/DDBJ databases">
        <title>The genome sequence of Skermanella stibiiresistens.</title>
        <authorList>
            <person name="Zhu W."/>
            <person name="Wang G."/>
        </authorList>
    </citation>
    <scope>NUCLEOTIDE SEQUENCE [LARGE SCALE GENOMIC DNA]</scope>
    <source>
        <strain evidence="1 2">SB22</strain>
    </source>
</reference>
<comment type="caution">
    <text evidence="1">The sequence shown here is derived from an EMBL/GenBank/DDBJ whole genome shotgun (WGS) entry which is preliminary data.</text>
</comment>